<comment type="caution">
    <text evidence="3">The sequence shown here is derived from an EMBL/GenBank/DDBJ whole genome shotgun (WGS) entry which is preliminary data.</text>
</comment>
<dbReference type="Proteomes" id="UP001597373">
    <property type="component" value="Unassembled WGS sequence"/>
</dbReference>
<name>A0ABW5DGQ3_9HYPH</name>
<dbReference type="PANTHER" id="PTHR33279">
    <property type="entry name" value="SULFUR CARRIER PROTEIN YEDF-RELATED"/>
    <property type="match status" value="1"/>
</dbReference>
<dbReference type="Gene3D" id="3.30.110.40">
    <property type="entry name" value="TusA-like domain"/>
    <property type="match status" value="1"/>
</dbReference>
<reference evidence="4" key="1">
    <citation type="journal article" date="2019" name="Int. J. Syst. Evol. Microbiol.">
        <title>The Global Catalogue of Microorganisms (GCM) 10K type strain sequencing project: providing services to taxonomists for standard genome sequencing and annotation.</title>
        <authorList>
            <consortium name="The Broad Institute Genomics Platform"/>
            <consortium name="The Broad Institute Genome Sequencing Center for Infectious Disease"/>
            <person name="Wu L."/>
            <person name="Ma J."/>
        </authorList>
    </citation>
    <scope>NUCLEOTIDE SEQUENCE [LARGE SCALE GENOMIC DNA]</scope>
    <source>
        <strain evidence="4">KCTC 23707</strain>
    </source>
</reference>
<gene>
    <name evidence="3" type="ORF">ACFSMZ_08030</name>
</gene>
<sequence length="80" mass="8873">MAEPDTYDLRGLKCPLPVMRARKRLAALAPGDRVWLETTDPLAVIDIPAFCQQEGHRLLETVATSDGHRFLVEKGMPASE</sequence>
<dbReference type="SUPFAM" id="SSF64307">
    <property type="entry name" value="SirA-like"/>
    <property type="match status" value="1"/>
</dbReference>
<feature type="domain" description="UPF0033" evidence="2">
    <location>
        <begin position="6"/>
        <end position="74"/>
    </location>
</feature>
<comment type="similarity">
    <text evidence="1">Belongs to the sulfur carrier protein TusA family.</text>
</comment>
<dbReference type="InterPro" id="IPR036868">
    <property type="entry name" value="TusA-like_sf"/>
</dbReference>
<dbReference type="EMBL" id="JBHUIR010000021">
    <property type="protein sequence ID" value="MFD2259713.1"/>
    <property type="molecule type" value="Genomic_DNA"/>
</dbReference>
<evidence type="ECO:0000259" key="2">
    <source>
        <dbReference type="Pfam" id="PF01206"/>
    </source>
</evidence>
<protein>
    <submittedName>
        <fullName evidence="3">Sulfurtransferase TusA family protein</fullName>
    </submittedName>
</protein>
<evidence type="ECO:0000313" key="4">
    <source>
        <dbReference type="Proteomes" id="UP001597373"/>
    </source>
</evidence>
<dbReference type="PANTHER" id="PTHR33279:SF6">
    <property type="entry name" value="SULFUR CARRIER PROTEIN YEDF-RELATED"/>
    <property type="match status" value="1"/>
</dbReference>
<organism evidence="3 4">
    <name type="scientific">Chelativorans composti</name>
    <dbReference type="NCBI Taxonomy" id="768533"/>
    <lineage>
        <taxon>Bacteria</taxon>
        <taxon>Pseudomonadati</taxon>
        <taxon>Pseudomonadota</taxon>
        <taxon>Alphaproteobacteria</taxon>
        <taxon>Hyphomicrobiales</taxon>
        <taxon>Phyllobacteriaceae</taxon>
        <taxon>Chelativorans</taxon>
    </lineage>
</organism>
<proteinExistence type="inferred from homology"/>
<accession>A0ABW5DGQ3</accession>
<dbReference type="Pfam" id="PF01206">
    <property type="entry name" value="TusA"/>
    <property type="match status" value="1"/>
</dbReference>
<dbReference type="CDD" id="cd00291">
    <property type="entry name" value="SirA_YedF_YeeD"/>
    <property type="match status" value="1"/>
</dbReference>
<keyword evidence="4" id="KW-1185">Reference proteome</keyword>
<evidence type="ECO:0000313" key="3">
    <source>
        <dbReference type="EMBL" id="MFD2259713.1"/>
    </source>
</evidence>
<dbReference type="InterPro" id="IPR001455">
    <property type="entry name" value="TusA-like"/>
</dbReference>
<dbReference type="RefSeq" id="WP_345098881.1">
    <property type="nucleotide sequence ID" value="NZ_BAABGS010000020.1"/>
</dbReference>
<evidence type="ECO:0000256" key="1">
    <source>
        <dbReference type="ARBA" id="ARBA00008984"/>
    </source>
</evidence>